<sequence length="156" mass="17717">MIIPELILVLELIYERLSMTQINWALTGSTSFALQGLPYEPGDIDIQTDQQGAYEIESLFKDYLRRNVGFSSNGSIRSHFGELLINGISVEIIGDIEKLVGEDDWQQAPNLNEIKQFINVVNMNIPVLSLEYEAQAYRDLGREDKAATLFNHLRNL</sequence>
<dbReference type="InterPro" id="IPR019646">
    <property type="entry name" value="Aminoglyc_AdlTrfase"/>
</dbReference>
<gene>
    <name evidence="1" type="ORF">PAECIP111802_06996</name>
</gene>
<accession>A0ABM8VTV9</accession>
<dbReference type="Proteomes" id="UP000730618">
    <property type="component" value="Unassembled WGS sequence"/>
</dbReference>
<evidence type="ECO:0000313" key="1">
    <source>
        <dbReference type="EMBL" id="CAG7658255.1"/>
    </source>
</evidence>
<dbReference type="Pfam" id="PF10706">
    <property type="entry name" value="Aminoglyc_resit"/>
    <property type="match status" value="1"/>
</dbReference>
<reference evidence="1 2" key="1">
    <citation type="submission" date="2021-06" db="EMBL/GenBank/DDBJ databases">
        <authorList>
            <person name="Criscuolo A."/>
        </authorList>
    </citation>
    <scope>NUCLEOTIDE SEQUENCE [LARGE SCALE GENOMIC DNA]</scope>
    <source>
        <strain evidence="2">CIP 111802</strain>
    </source>
</reference>
<organism evidence="1 2">
    <name type="scientific">Paenibacillus allorhizosphaerae</name>
    <dbReference type="NCBI Taxonomy" id="2849866"/>
    <lineage>
        <taxon>Bacteria</taxon>
        <taxon>Bacillati</taxon>
        <taxon>Bacillota</taxon>
        <taxon>Bacilli</taxon>
        <taxon>Bacillales</taxon>
        <taxon>Paenibacillaceae</taxon>
        <taxon>Paenibacillus</taxon>
    </lineage>
</organism>
<dbReference type="EMBL" id="CAJVCE010000041">
    <property type="protein sequence ID" value="CAG7658255.1"/>
    <property type="molecule type" value="Genomic_DNA"/>
</dbReference>
<name>A0ABM8VTV9_9BACL</name>
<dbReference type="RefSeq" id="WP_218103130.1">
    <property type="nucleotide sequence ID" value="NZ_CAJVCE010000041.1"/>
</dbReference>
<evidence type="ECO:0008006" key="3">
    <source>
        <dbReference type="Google" id="ProtNLM"/>
    </source>
</evidence>
<evidence type="ECO:0000313" key="2">
    <source>
        <dbReference type="Proteomes" id="UP000730618"/>
    </source>
</evidence>
<proteinExistence type="predicted"/>
<protein>
    <recommendedName>
        <fullName evidence="3">Nucleotidyl transferase AbiEii/AbiGii toxin family protein</fullName>
    </recommendedName>
</protein>
<keyword evidence="2" id="KW-1185">Reference proteome</keyword>
<comment type="caution">
    <text evidence="1">The sequence shown here is derived from an EMBL/GenBank/DDBJ whole genome shotgun (WGS) entry which is preliminary data.</text>
</comment>